<evidence type="ECO:0000256" key="1">
    <source>
        <dbReference type="SAM" id="MobiDB-lite"/>
    </source>
</evidence>
<feature type="region of interest" description="Disordered" evidence="1">
    <location>
        <begin position="178"/>
        <end position="220"/>
    </location>
</feature>
<feature type="compositionally biased region" description="Polar residues" evidence="1">
    <location>
        <begin position="512"/>
        <end position="530"/>
    </location>
</feature>
<feature type="compositionally biased region" description="Basic and acidic residues" evidence="1">
    <location>
        <begin position="284"/>
        <end position="296"/>
    </location>
</feature>
<feature type="compositionally biased region" description="Basic and acidic residues" evidence="1">
    <location>
        <begin position="403"/>
        <end position="422"/>
    </location>
</feature>
<feature type="compositionally biased region" description="Polar residues" evidence="1">
    <location>
        <begin position="23"/>
        <end position="36"/>
    </location>
</feature>
<sequence>MSDERSGSPPARRRSVKDIMRQFSGSSTIETQSQALERTRSHRDSDLQQRQQAWLLLRRSSKSIGADFISVWLKSSSGSRKSRDVQEYANVWAVVAITDACNEIARICHPECPTSPTMLKNLAKTTSFSFPMSPTKADSEDAPHQPDSLAADLGEDAHDAVVLGDGENTFMEHEAKMKDGTADGDGSRQEAEVKQPTGKRLVYSNPATPEKAGAGASEEQVAGIAAAAAVGPKAAEAGAAASPEALVAVAAAVVSVEEALGKEAPGGDHAGEDPAEGMPPEESAGERSLPEEDGHGDAGSMGFPPTPPPISDLSPGPKTPLLVAPRVPPPAQPPAMDTQESLEAPPPPQSPTTNAQEILGEAAEAKEGDNCGDNASSSDPQVVASLWSPAPHVPAKPRMKPPHHAEPDSSKPENPHGRHGIYDADTNADVDIREAGAKYEMATPSKRKKKKKNVLHWLKKKLKKLRQKLKSKQKGDGGAASPDRLIASPADTTSGNTTPVAASPRNLDVYFNQKSKINKQSRTPRSTASQAGVEEKSTAPPMKENAKPQLQEPDETSDTAQRKSGKETTAKLETHGGPPPRISSGVGGVSENVLREWVAAADSLDEPGGAGSKTGHVFGADELAQLDRVIENLEAAENDGGERDPFSPPFPRNPPPTTLAP</sequence>
<dbReference type="AlphaFoldDB" id="A0A7S1XWL0"/>
<evidence type="ECO:0000313" key="2">
    <source>
        <dbReference type="EMBL" id="CAD9262682.1"/>
    </source>
</evidence>
<dbReference type="EMBL" id="HBGJ01033311">
    <property type="protein sequence ID" value="CAD9262682.1"/>
    <property type="molecule type" value="Transcribed_RNA"/>
</dbReference>
<reference evidence="2" key="1">
    <citation type="submission" date="2021-01" db="EMBL/GenBank/DDBJ databases">
        <authorList>
            <person name="Corre E."/>
            <person name="Pelletier E."/>
            <person name="Niang G."/>
            <person name="Scheremetjew M."/>
            <person name="Finn R."/>
            <person name="Kale V."/>
            <person name="Holt S."/>
            <person name="Cochrane G."/>
            <person name="Meng A."/>
            <person name="Brown T."/>
            <person name="Cohen L."/>
        </authorList>
    </citation>
    <scope>NUCLEOTIDE SEQUENCE</scope>
    <source>
        <strain evidence="2">CCMP2877</strain>
    </source>
</reference>
<feature type="compositionally biased region" description="Polar residues" evidence="1">
    <location>
        <begin position="490"/>
        <end position="500"/>
    </location>
</feature>
<feature type="compositionally biased region" description="Basic and acidic residues" evidence="1">
    <location>
        <begin position="178"/>
        <end position="193"/>
    </location>
</feature>
<proteinExistence type="predicted"/>
<feature type="compositionally biased region" description="Basic and acidic residues" evidence="1">
    <location>
        <begin position="560"/>
        <end position="574"/>
    </location>
</feature>
<feature type="region of interest" description="Disordered" evidence="1">
    <location>
        <begin position="260"/>
        <end position="589"/>
    </location>
</feature>
<gene>
    <name evidence="2" type="ORF">PPAR1163_LOCUS21065</name>
</gene>
<feature type="compositionally biased region" description="Pro residues" evidence="1">
    <location>
        <begin position="646"/>
        <end position="661"/>
    </location>
</feature>
<organism evidence="2">
    <name type="scientific">Phaeomonas parva</name>
    <dbReference type="NCBI Taxonomy" id="124430"/>
    <lineage>
        <taxon>Eukaryota</taxon>
        <taxon>Sar</taxon>
        <taxon>Stramenopiles</taxon>
        <taxon>Ochrophyta</taxon>
        <taxon>Pinguiophyceae</taxon>
        <taxon>Pinguiochrysidales</taxon>
        <taxon>Pinguiochrysidaceae</taxon>
        <taxon>Phaeomonas</taxon>
    </lineage>
</organism>
<protein>
    <submittedName>
        <fullName evidence="2">Uncharacterized protein</fullName>
    </submittedName>
</protein>
<feature type="region of interest" description="Disordered" evidence="1">
    <location>
        <begin position="1"/>
        <end position="44"/>
    </location>
</feature>
<feature type="compositionally biased region" description="Low complexity" evidence="1">
    <location>
        <begin position="311"/>
        <end position="325"/>
    </location>
</feature>
<accession>A0A7S1XWL0</accession>
<feature type="region of interest" description="Disordered" evidence="1">
    <location>
        <begin position="634"/>
        <end position="661"/>
    </location>
</feature>
<name>A0A7S1XWL0_9STRA</name>
<feature type="compositionally biased region" description="Basic residues" evidence="1">
    <location>
        <begin position="445"/>
        <end position="472"/>
    </location>
</feature>
<feature type="compositionally biased region" description="Basic and acidic residues" evidence="1">
    <location>
        <begin position="260"/>
        <end position="272"/>
    </location>
</feature>